<gene>
    <name evidence="7" type="ORF">GCM10023209_23650</name>
</gene>
<organism evidence="7 8">
    <name type="scientific">[Roseibacterium] beibuensis</name>
    <dbReference type="NCBI Taxonomy" id="1193142"/>
    <lineage>
        <taxon>Bacteria</taxon>
        <taxon>Pseudomonadati</taxon>
        <taxon>Pseudomonadota</taxon>
        <taxon>Alphaproteobacteria</taxon>
        <taxon>Rhodobacterales</taxon>
        <taxon>Roseobacteraceae</taxon>
        <taxon>Roseicyclus</taxon>
    </lineage>
</organism>
<reference evidence="8" key="1">
    <citation type="journal article" date="2019" name="Int. J. Syst. Evol. Microbiol.">
        <title>The Global Catalogue of Microorganisms (GCM) 10K type strain sequencing project: providing services to taxonomists for standard genome sequencing and annotation.</title>
        <authorList>
            <consortium name="The Broad Institute Genomics Platform"/>
            <consortium name="The Broad Institute Genome Sequencing Center for Infectious Disease"/>
            <person name="Wu L."/>
            <person name="Ma J."/>
        </authorList>
    </citation>
    <scope>NUCLEOTIDE SEQUENCE [LARGE SCALE GENOMIC DNA]</scope>
    <source>
        <strain evidence="8">JCM 18015</strain>
    </source>
</reference>
<dbReference type="InterPro" id="IPR001123">
    <property type="entry name" value="LeuE-type"/>
</dbReference>
<evidence type="ECO:0000256" key="2">
    <source>
        <dbReference type="ARBA" id="ARBA00022475"/>
    </source>
</evidence>
<dbReference type="Proteomes" id="UP001499910">
    <property type="component" value="Unassembled WGS sequence"/>
</dbReference>
<evidence type="ECO:0000313" key="7">
    <source>
        <dbReference type="EMBL" id="GAA5075555.1"/>
    </source>
</evidence>
<sequence length="195" mass="20617">MAMDPLYAFVFLGLFTPGPNVILLTASGARFGFRASLPHVLGVALGVGVLAAFAGLGMGALMAALPGVERALKLVAAGWILWMAWRLWQSRPSGAPDARGDRPWSIGRAVLFQWVNPKVWAVILSAASGYAAGLSPWGEAARLSTAFAGINLFVCLFWSFAGSLLGYLLTTPDAWRVFARIMAMALAGSAVMVFA</sequence>
<protein>
    <submittedName>
        <fullName evidence="7">LysE family translocator</fullName>
    </submittedName>
</protein>
<keyword evidence="5 6" id="KW-0472">Membrane</keyword>
<evidence type="ECO:0000256" key="4">
    <source>
        <dbReference type="ARBA" id="ARBA00022989"/>
    </source>
</evidence>
<keyword evidence="3 6" id="KW-0812">Transmembrane</keyword>
<evidence type="ECO:0000313" key="8">
    <source>
        <dbReference type="Proteomes" id="UP001499910"/>
    </source>
</evidence>
<dbReference type="Pfam" id="PF01810">
    <property type="entry name" value="LysE"/>
    <property type="match status" value="1"/>
</dbReference>
<feature type="transmembrane region" description="Helical" evidence="6">
    <location>
        <begin position="6"/>
        <end position="28"/>
    </location>
</feature>
<evidence type="ECO:0000256" key="3">
    <source>
        <dbReference type="ARBA" id="ARBA00022692"/>
    </source>
</evidence>
<dbReference type="EMBL" id="BAABHW010000003">
    <property type="protein sequence ID" value="GAA5075555.1"/>
    <property type="molecule type" value="Genomic_DNA"/>
</dbReference>
<name>A0ABP9LCD5_9RHOB</name>
<keyword evidence="2" id="KW-1003">Cell membrane</keyword>
<evidence type="ECO:0000256" key="1">
    <source>
        <dbReference type="ARBA" id="ARBA00004651"/>
    </source>
</evidence>
<feature type="transmembrane region" description="Helical" evidence="6">
    <location>
        <begin position="145"/>
        <end position="170"/>
    </location>
</feature>
<accession>A0ABP9LCD5</accession>
<proteinExistence type="predicted"/>
<comment type="subcellular location">
    <subcellularLocation>
        <location evidence="1">Cell membrane</location>
        <topology evidence="1">Multi-pass membrane protein</topology>
    </subcellularLocation>
</comment>
<dbReference type="PANTHER" id="PTHR30086:SF20">
    <property type="entry name" value="ARGININE EXPORTER PROTEIN ARGO-RELATED"/>
    <property type="match status" value="1"/>
</dbReference>
<evidence type="ECO:0000256" key="5">
    <source>
        <dbReference type="ARBA" id="ARBA00023136"/>
    </source>
</evidence>
<keyword evidence="8" id="KW-1185">Reference proteome</keyword>
<evidence type="ECO:0000256" key="6">
    <source>
        <dbReference type="SAM" id="Phobius"/>
    </source>
</evidence>
<keyword evidence="4 6" id="KW-1133">Transmembrane helix</keyword>
<feature type="transmembrane region" description="Helical" evidence="6">
    <location>
        <begin position="40"/>
        <end position="65"/>
    </location>
</feature>
<feature type="transmembrane region" description="Helical" evidence="6">
    <location>
        <begin position="177"/>
        <end position="194"/>
    </location>
</feature>
<dbReference type="RefSeq" id="WP_259548882.1">
    <property type="nucleotide sequence ID" value="NZ_BAABHW010000003.1"/>
</dbReference>
<feature type="transmembrane region" description="Helical" evidence="6">
    <location>
        <begin position="109"/>
        <end position="133"/>
    </location>
</feature>
<comment type="caution">
    <text evidence="7">The sequence shown here is derived from an EMBL/GenBank/DDBJ whole genome shotgun (WGS) entry which is preliminary data.</text>
</comment>
<dbReference type="PANTHER" id="PTHR30086">
    <property type="entry name" value="ARGININE EXPORTER PROTEIN ARGO"/>
    <property type="match status" value="1"/>
</dbReference>